<organism evidence="2">
    <name type="scientific">Anguilla anguilla</name>
    <name type="common">European freshwater eel</name>
    <name type="synonym">Muraena anguilla</name>
    <dbReference type="NCBI Taxonomy" id="7936"/>
    <lineage>
        <taxon>Eukaryota</taxon>
        <taxon>Metazoa</taxon>
        <taxon>Chordata</taxon>
        <taxon>Craniata</taxon>
        <taxon>Vertebrata</taxon>
        <taxon>Euteleostomi</taxon>
        <taxon>Actinopterygii</taxon>
        <taxon>Neopterygii</taxon>
        <taxon>Teleostei</taxon>
        <taxon>Anguilliformes</taxon>
        <taxon>Anguillidae</taxon>
        <taxon>Anguilla</taxon>
    </lineage>
</organism>
<proteinExistence type="predicted"/>
<dbReference type="AlphaFoldDB" id="A0A0E9WZ59"/>
<keyword evidence="1" id="KW-0732">Signal</keyword>
<accession>A0A0E9WZ59</accession>
<name>A0A0E9WZ59_ANGAN</name>
<dbReference type="EMBL" id="GBXM01012928">
    <property type="protein sequence ID" value="JAH95649.1"/>
    <property type="molecule type" value="Transcribed_RNA"/>
</dbReference>
<reference evidence="2" key="1">
    <citation type="submission" date="2014-11" db="EMBL/GenBank/DDBJ databases">
        <authorList>
            <person name="Amaro Gonzalez C."/>
        </authorList>
    </citation>
    <scope>NUCLEOTIDE SEQUENCE</scope>
</reference>
<protein>
    <submittedName>
        <fullName evidence="2">Uncharacterized protein</fullName>
    </submittedName>
</protein>
<evidence type="ECO:0000313" key="2">
    <source>
        <dbReference type="EMBL" id="JAH95649.1"/>
    </source>
</evidence>
<sequence length="38" mass="4294">MCDAIFFFIIGKPGVAAMPVFSVAEACFCCRNWSERYL</sequence>
<feature type="chain" id="PRO_5002435106" evidence="1">
    <location>
        <begin position="18"/>
        <end position="38"/>
    </location>
</feature>
<feature type="signal peptide" evidence="1">
    <location>
        <begin position="1"/>
        <end position="17"/>
    </location>
</feature>
<evidence type="ECO:0000256" key="1">
    <source>
        <dbReference type="SAM" id="SignalP"/>
    </source>
</evidence>
<reference evidence="2" key="2">
    <citation type="journal article" date="2015" name="Fish Shellfish Immunol.">
        <title>Early steps in the European eel (Anguilla anguilla)-Vibrio vulnificus interaction in the gills: Role of the RtxA13 toxin.</title>
        <authorList>
            <person name="Callol A."/>
            <person name="Pajuelo D."/>
            <person name="Ebbesson L."/>
            <person name="Teles M."/>
            <person name="MacKenzie S."/>
            <person name="Amaro C."/>
        </authorList>
    </citation>
    <scope>NUCLEOTIDE SEQUENCE</scope>
</reference>